<feature type="region of interest" description="Disordered" evidence="1">
    <location>
        <begin position="38"/>
        <end position="267"/>
    </location>
</feature>
<feature type="transmembrane region" description="Helical" evidence="2">
    <location>
        <begin position="12"/>
        <end position="34"/>
    </location>
</feature>
<proteinExistence type="predicted"/>
<dbReference type="Proteomes" id="UP000094795">
    <property type="component" value="Unassembled WGS sequence"/>
</dbReference>
<feature type="compositionally biased region" description="Low complexity" evidence="1">
    <location>
        <begin position="189"/>
        <end position="226"/>
    </location>
</feature>
<dbReference type="AlphaFoldDB" id="A0A1C1YUX7"/>
<evidence type="ECO:0000313" key="3">
    <source>
        <dbReference type="EMBL" id="OCW57237.1"/>
    </source>
</evidence>
<keyword evidence="2" id="KW-0472">Membrane</keyword>
<dbReference type="OrthoDB" id="9804158at2"/>
<keyword evidence="2" id="KW-0812">Transmembrane</keyword>
<evidence type="ECO:0000313" key="4">
    <source>
        <dbReference type="Proteomes" id="UP000094795"/>
    </source>
</evidence>
<sequence length="376" mass="39219">MKRLSKPKLDSLGGGVILSLALHALVLGALLVSLPAPEAEPEPEEQVVEVTLVEPPEPEQATPPEPEAAPEPPPELEAAPEPPAPEPPAPEPETTPPAPEAEAPPPAPQAEAPAPESVPIPVLRPVLRFGEEDSGPKLSPDGDSAEEPAATETPKDAADPEAPLPVEAVPEQPESQEPETRSAEDVPSEAPVPSLALPELALPEADLSLGGEPEPGADPAPAALPETSPGPDAPEDTNAAPDAQAPAPDAAPSGDTGLAEAGELFSPNLTQDRAAMVAMGSLPREMRASQLCASELQQQLRNATPPYGLELLPTYQLRQGNVLAVDNAAFRADGAWYDLSFRCTVDDDALQVLSFAHRVGQPIPRDEWRARGFPDF</sequence>
<dbReference type="RefSeq" id="WP_066179625.1">
    <property type="nucleotide sequence ID" value="NZ_LQZT01000020.1"/>
</dbReference>
<organism evidence="3 4">
    <name type="scientific">Hoeflea olei</name>
    <dbReference type="NCBI Taxonomy" id="1480615"/>
    <lineage>
        <taxon>Bacteria</taxon>
        <taxon>Pseudomonadati</taxon>
        <taxon>Pseudomonadota</taxon>
        <taxon>Alphaproteobacteria</taxon>
        <taxon>Hyphomicrobiales</taxon>
        <taxon>Rhizobiaceae</taxon>
        <taxon>Hoeflea</taxon>
    </lineage>
</organism>
<dbReference type="InterPro" id="IPR009273">
    <property type="entry name" value="DUF930"/>
</dbReference>
<feature type="compositionally biased region" description="Low complexity" evidence="1">
    <location>
        <begin position="239"/>
        <end position="252"/>
    </location>
</feature>
<evidence type="ECO:0008006" key="5">
    <source>
        <dbReference type="Google" id="ProtNLM"/>
    </source>
</evidence>
<gene>
    <name evidence="3" type="ORF">AWJ14_13055</name>
</gene>
<evidence type="ECO:0000256" key="1">
    <source>
        <dbReference type="SAM" id="MobiDB-lite"/>
    </source>
</evidence>
<evidence type="ECO:0000256" key="2">
    <source>
        <dbReference type="SAM" id="Phobius"/>
    </source>
</evidence>
<dbReference type="Pfam" id="PF06059">
    <property type="entry name" value="DUF930"/>
    <property type="match status" value="1"/>
</dbReference>
<name>A0A1C1YUX7_9HYPH</name>
<feature type="compositionally biased region" description="Low complexity" evidence="1">
    <location>
        <begin position="48"/>
        <end position="60"/>
    </location>
</feature>
<keyword evidence="4" id="KW-1185">Reference proteome</keyword>
<accession>A0A1C1YUX7</accession>
<comment type="caution">
    <text evidence="3">The sequence shown here is derived from an EMBL/GenBank/DDBJ whole genome shotgun (WGS) entry which is preliminary data.</text>
</comment>
<keyword evidence="2" id="KW-1133">Transmembrane helix</keyword>
<feature type="compositionally biased region" description="Low complexity" evidence="1">
    <location>
        <begin position="160"/>
        <end position="173"/>
    </location>
</feature>
<dbReference type="EMBL" id="LQZT01000020">
    <property type="protein sequence ID" value="OCW57237.1"/>
    <property type="molecule type" value="Genomic_DNA"/>
</dbReference>
<protein>
    <recommendedName>
        <fullName evidence="5">DUF930 domain-containing protein</fullName>
    </recommendedName>
</protein>
<dbReference type="STRING" id="1480615.AWJ14_13055"/>
<reference evidence="3 4" key="1">
    <citation type="submission" date="2015-12" db="EMBL/GenBank/DDBJ databases">
        <authorList>
            <person name="Shamseldin A."/>
            <person name="Moawad H."/>
            <person name="Abd El-Rahim W.M."/>
            <person name="Sadowsky M.J."/>
        </authorList>
    </citation>
    <scope>NUCLEOTIDE SEQUENCE [LARGE SCALE GENOMIC DNA]</scope>
    <source>
        <strain evidence="3 4">JC234</strain>
    </source>
</reference>
<feature type="compositionally biased region" description="Pro residues" evidence="1">
    <location>
        <begin position="61"/>
        <end position="108"/>
    </location>
</feature>